<dbReference type="Gene3D" id="1.10.443.10">
    <property type="entry name" value="Intergrase catalytic core"/>
    <property type="match status" value="1"/>
</dbReference>
<dbReference type="GO" id="GO:0003677">
    <property type="term" value="F:DNA binding"/>
    <property type="evidence" value="ECO:0007669"/>
    <property type="project" value="InterPro"/>
</dbReference>
<evidence type="ECO:0000259" key="2">
    <source>
        <dbReference type="PROSITE" id="PS51898"/>
    </source>
</evidence>
<dbReference type="GO" id="GO:0015074">
    <property type="term" value="P:DNA integration"/>
    <property type="evidence" value="ECO:0007669"/>
    <property type="project" value="InterPro"/>
</dbReference>
<dbReference type="InterPro" id="IPR013762">
    <property type="entry name" value="Integrase-like_cat_sf"/>
</dbReference>
<dbReference type="PROSITE" id="PS51898">
    <property type="entry name" value="TYR_RECOMBINASE"/>
    <property type="match status" value="1"/>
</dbReference>
<sequence>MTQNLEVQMNIVEPIKSMEKIQEMKQILAKKPRNALLFSFGINSGLRIADILSLDIKDVKDKDYIELREKKTNKYKKFPINENLKAEIEKFIKDKPDDIPLFYTQKHCRLDRAQAYRIINKAAKMVGIRGRIGTHTLRKTFGYHFYQQYDDIVMSQKIFNHSSTSITLRYIGIEQEDIDEVYRNFYL</sequence>
<gene>
    <name evidence="3" type="primary">yoeC</name>
    <name evidence="3" type="ORF">Melaina855_1510</name>
</gene>
<dbReference type="SUPFAM" id="SSF56349">
    <property type="entry name" value="DNA breaking-rejoining enzymes"/>
    <property type="match status" value="1"/>
</dbReference>
<evidence type="ECO:0000313" key="3">
    <source>
        <dbReference type="EMBL" id="QGT49764.1"/>
    </source>
</evidence>
<name>A0A650ELD2_9BACT</name>
<reference evidence="3" key="1">
    <citation type="journal article" date="2020" name="J. ISSAAS">
        <title>Lactobacilli and other gastrointestinal microbiota of Peromyscus leucopus, reservoir host for agents of Lyme disease and other zoonoses in North America.</title>
        <authorList>
            <person name="Milovic A."/>
            <person name="Bassam K."/>
            <person name="Shao H."/>
            <person name="Chatzistamou I."/>
            <person name="Tufts D.M."/>
            <person name="Diuk-Wasser M."/>
            <person name="Barbour A.G."/>
        </authorList>
    </citation>
    <scope>NUCLEOTIDE SEQUENCE</scope>
    <source>
        <strain evidence="3">LL20</strain>
    </source>
</reference>
<evidence type="ECO:0000256" key="1">
    <source>
        <dbReference type="ARBA" id="ARBA00023172"/>
    </source>
</evidence>
<protein>
    <submittedName>
        <fullName evidence="3">Putative integrase/recombinase YoeC</fullName>
    </submittedName>
</protein>
<proteinExistence type="predicted"/>
<dbReference type="InterPro" id="IPR011010">
    <property type="entry name" value="DNA_brk_join_enz"/>
</dbReference>
<dbReference type="Pfam" id="PF00589">
    <property type="entry name" value="Phage_integrase"/>
    <property type="match status" value="1"/>
</dbReference>
<keyword evidence="1" id="KW-0233">DNA recombination</keyword>
<dbReference type="EMBL" id="MN577570">
    <property type="protein sequence ID" value="QGT49764.1"/>
    <property type="molecule type" value="Genomic_DNA"/>
</dbReference>
<dbReference type="GO" id="GO:0006310">
    <property type="term" value="P:DNA recombination"/>
    <property type="evidence" value="ECO:0007669"/>
    <property type="project" value="UniProtKB-KW"/>
</dbReference>
<dbReference type="PANTHER" id="PTHR30349:SF82">
    <property type="entry name" value="INTEGRASE_RECOMBINASE YOEC-RELATED"/>
    <property type="match status" value="1"/>
</dbReference>
<organism evidence="3">
    <name type="scientific">uncultured Candidatus Melainabacteria bacterium</name>
    <dbReference type="NCBI Taxonomy" id="2682970"/>
    <lineage>
        <taxon>Bacteria</taxon>
        <taxon>Bacillati</taxon>
        <taxon>Candidatus Melainabacteria</taxon>
        <taxon>environmental samples</taxon>
    </lineage>
</organism>
<dbReference type="CDD" id="cd01192">
    <property type="entry name" value="INT_C_like_3"/>
    <property type="match status" value="1"/>
</dbReference>
<dbReference type="InterPro" id="IPR050090">
    <property type="entry name" value="Tyrosine_recombinase_XerCD"/>
</dbReference>
<dbReference type="InterPro" id="IPR002104">
    <property type="entry name" value="Integrase_catalytic"/>
</dbReference>
<feature type="domain" description="Tyr recombinase" evidence="2">
    <location>
        <begin position="13"/>
        <end position="183"/>
    </location>
</feature>
<dbReference type="AlphaFoldDB" id="A0A650ELD2"/>
<accession>A0A650ELD2</accession>
<dbReference type="PANTHER" id="PTHR30349">
    <property type="entry name" value="PHAGE INTEGRASE-RELATED"/>
    <property type="match status" value="1"/>
</dbReference>